<accession>A0ACB8WEU3</accession>
<keyword evidence="2" id="KW-1185">Reference proteome</keyword>
<evidence type="ECO:0000313" key="2">
    <source>
        <dbReference type="Proteomes" id="UP000831701"/>
    </source>
</evidence>
<protein>
    <submittedName>
        <fullName evidence="1">Uncharacterized protein</fullName>
    </submittedName>
</protein>
<evidence type="ECO:0000313" key="1">
    <source>
        <dbReference type="EMBL" id="KAI3365782.1"/>
    </source>
</evidence>
<reference evidence="1" key="1">
    <citation type="submission" date="2022-04" db="EMBL/GenBank/DDBJ databases">
        <title>Jade perch genome.</title>
        <authorList>
            <person name="Chao B."/>
        </authorList>
    </citation>
    <scope>NUCLEOTIDE SEQUENCE</scope>
    <source>
        <strain evidence="1">CB-2022</strain>
    </source>
</reference>
<proteinExistence type="predicted"/>
<gene>
    <name evidence="1" type="ORF">L3Q82_000786</name>
</gene>
<dbReference type="EMBL" id="CM041541">
    <property type="protein sequence ID" value="KAI3365782.1"/>
    <property type="molecule type" value="Genomic_DNA"/>
</dbReference>
<dbReference type="Proteomes" id="UP000831701">
    <property type="component" value="Chromosome 11"/>
</dbReference>
<comment type="caution">
    <text evidence="1">The sequence shown here is derived from an EMBL/GenBank/DDBJ whole genome shotgun (WGS) entry which is preliminary data.</text>
</comment>
<organism evidence="1 2">
    <name type="scientific">Scortum barcoo</name>
    <name type="common">barcoo grunter</name>
    <dbReference type="NCBI Taxonomy" id="214431"/>
    <lineage>
        <taxon>Eukaryota</taxon>
        <taxon>Metazoa</taxon>
        <taxon>Chordata</taxon>
        <taxon>Craniata</taxon>
        <taxon>Vertebrata</taxon>
        <taxon>Euteleostomi</taxon>
        <taxon>Actinopterygii</taxon>
        <taxon>Neopterygii</taxon>
        <taxon>Teleostei</taxon>
        <taxon>Neoteleostei</taxon>
        <taxon>Acanthomorphata</taxon>
        <taxon>Eupercaria</taxon>
        <taxon>Centrarchiformes</taxon>
        <taxon>Terapontoidei</taxon>
        <taxon>Terapontidae</taxon>
        <taxon>Scortum</taxon>
    </lineage>
</organism>
<sequence>MKVTEQDEGCYHCLFNTYPDGALTGSTCLQLYELHEPVLHVGGSNSSEEAVVSCSATAPPVTVTNANATVTVTTTAVLSGLRGNGTQVGCAVRVLSGPQIEVFLMIPEVKQSSDDDFNEESGSDNNSDFADGVPDAATTPLTNKQLNKSQHWTADSRLQPGCDTGSACELVTEPECAMCRPALPLCLLLWTVGTAVSRTQGGVIAPASLTAEADRPLLLGCNVTTAAGATVRQVRWLNKHNEVLLAYEQSAPVRVSHQEPNVQLNASHNDASYITLKRVRAEDEGCYRCIFDVFPEGPQEGTTCISVTGKVHLEGNKTVVSGRPATLSCWYSLPERVQQVLWRKTAEQGDTTTVASYAKRGHQSITEQFVGRVSLTQTLGDTQLTIQGVRTEDEACYTCDFHTYPDGTKSATACLSVYVLPKPEVTHVTSPSGITEANCTAQSRPAAEITWNVGGDNQTLGPPISSAYDQGDGTTVVTSTLLFQSGLLSDLSVKCVVHHQGLEKPLTVSLNSNVGPAMVILLSVCGVAAVLLLCLCVCLCKCFICTDARFTGIHEHKIGSYSSKMMKTEETKSQST</sequence>
<name>A0ACB8WEU3_9TELE</name>